<dbReference type="PANTHER" id="PTHR34222:SF33">
    <property type="entry name" value="RETROTRANSPOSON GAG DOMAIN-CONTAINING PROTEIN"/>
    <property type="match status" value="1"/>
</dbReference>
<dbReference type="eggNOG" id="KOG0017">
    <property type="taxonomic scope" value="Eukaryota"/>
</dbReference>
<reference evidence="2" key="2">
    <citation type="submission" date="2025-08" db="UniProtKB">
        <authorList>
            <consortium name="RefSeq"/>
        </authorList>
    </citation>
    <scope>IDENTIFICATION</scope>
    <source>
        <tissue evidence="2">Leaf</tissue>
    </source>
</reference>
<gene>
    <name evidence="2" type="primary">LOC104220888</name>
</gene>
<reference evidence="1" key="1">
    <citation type="journal article" date="2013" name="Genome Biol.">
        <title>Reference genomes and transcriptomes of Nicotiana sylvestris and Nicotiana tomentosiformis.</title>
        <authorList>
            <person name="Sierro N."/>
            <person name="Battey J.N."/>
            <person name="Ouadi S."/>
            <person name="Bovet L."/>
            <person name="Goepfert S."/>
            <person name="Bakaher N."/>
            <person name="Peitsch M.C."/>
            <person name="Ivanov N.V."/>
        </authorList>
    </citation>
    <scope>NUCLEOTIDE SEQUENCE [LARGE SCALE GENOMIC DNA]</scope>
</reference>
<protein>
    <submittedName>
        <fullName evidence="2">Uncharacterized protein LOC104220888</fullName>
    </submittedName>
</protein>
<dbReference type="Proteomes" id="UP000189701">
    <property type="component" value="Unplaced"/>
</dbReference>
<dbReference type="PANTHER" id="PTHR34222">
    <property type="entry name" value="GAG_PRE-INTEGRS DOMAIN-CONTAINING PROTEIN"/>
    <property type="match status" value="1"/>
</dbReference>
<evidence type="ECO:0000313" key="2">
    <source>
        <dbReference type="RefSeq" id="XP_009770157.1"/>
    </source>
</evidence>
<organism evidence="1 2">
    <name type="scientific">Nicotiana sylvestris</name>
    <name type="common">Wood tobacco</name>
    <name type="synonym">South American tobacco</name>
    <dbReference type="NCBI Taxonomy" id="4096"/>
    <lineage>
        <taxon>Eukaryota</taxon>
        <taxon>Viridiplantae</taxon>
        <taxon>Streptophyta</taxon>
        <taxon>Embryophyta</taxon>
        <taxon>Tracheophyta</taxon>
        <taxon>Spermatophyta</taxon>
        <taxon>Magnoliopsida</taxon>
        <taxon>eudicotyledons</taxon>
        <taxon>Gunneridae</taxon>
        <taxon>Pentapetalae</taxon>
        <taxon>asterids</taxon>
        <taxon>lamiids</taxon>
        <taxon>Solanales</taxon>
        <taxon>Solanaceae</taxon>
        <taxon>Nicotianoideae</taxon>
        <taxon>Nicotianeae</taxon>
        <taxon>Nicotiana</taxon>
    </lineage>
</organism>
<evidence type="ECO:0000313" key="1">
    <source>
        <dbReference type="Proteomes" id="UP000189701"/>
    </source>
</evidence>
<dbReference type="AlphaFoldDB" id="A0A1U7VQH1"/>
<dbReference type="RefSeq" id="XP_009770157.1">
    <property type="nucleotide sequence ID" value="XM_009771855.1"/>
</dbReference>
<accession>A0A1U7VQH1</accession>
<sequence>MVISSLLNSLSKDIVDSVLYSKTAMDIWTELEARFGQCNGAQLYRLQKELSEMIQGSSDMASYYTKMKKIWDELDTTCVHYSCDCTCGGKAKTLKPLQDGRLIQFLIGLNETYGALRSSILMLSSLPTVNQAYSLLIQDETQREIYIGVHSVESAFMASQQQFHSQKNREGKFKGTLNANKSNMFFNYCKKLGHTIDKCYRIVGFPPDFKFTKSKKY</sequence>
<proteinExistence type="predicted"/>
<name>A0A1U7VQH1_NICSY</name>
<keyword evidence="1" id="KW-1185">Reference proteome</keyword>